<reference evidence="1 2" key="1">
    <citation type="journal article" date="2019" name="Int. J. Syst. Evol. Microbiol.">
        <title>The Global Catalogue of Microorganisms (GCM) 10K type strain sequencing project: providing services to taxonomists for standard genome sequencing and annotation.</title>
        <authorList>
            <consortium name="The Broad Institute Genomics Platform"/>
            <consortium name="The Broad Institute Genome Sequencing Center for Infectious Disease"/>
            <person name="Wu L."/>
            <person name="Ma J."/>
        </authorList>
    </citation>
    <scope>NUCLEOTIDE SEQUENCE [LARGE SCALE GENOMIC DNA]</scope>
    <source>
        <strain evidence="1 2">JCM 13581</strain>
    </source>
</reference>
<sequence>MAEASEDGFVPSVLFHPDYTEATAHQLFVEEPDEKRGALNLESGVAVIGVPGEAVLPPRVRVEETEAGEGEPGSPRL</sequence>
<organism evidence="1 2">
    <name type="scientific">Streptomyces sodiiphilus</name>
    <dbReference type="NCBI Taxonomy" id="226217"/>
    <lineage>
        <taxon>Bacteria</taxon>
        <taxon>Bacillati</taxon>
        <taxon>Actinomycetota</taxon>
        <taxon>Actinomycetes</taxon>
        <taxon>Kitasatosporales</taxon>
        <taxon>Streptomycetaceae</taxon>
        <taxon>Streptomyces</taxon>
    </lineage>
</organism>
<dbReference type="Proteomes" id="UP001501303">
    <property type="component" value="Unassembled WGS sequence"/>
</dbReference>
<evidence type="ECO:0000313" key="2">
    <source>
        <dbReference type="Proteomes" id="UP001501303"/>
    </source>
</evidence>
<name>A0ABN2P661_9ACTN</name>
<comment type="caution">
    <text evidence="1">The sequence shown here is derived from an EMBL/GenBank/DDBJ whole genome shotgun (WGS) entry which is preliminary data.</text>
</comment>
<accession>A0ABN2P661</accession>
<gene>
    <name evidence="1" type="ORF">GCM10009716_23960</name>
</gene>
<proteinExistence type="predicted"/>
<dbReference type="EMBL" id="BAAAMJ010000024">
    <property type="protein sequence ID" value="GAA1913628.1"/>
    <property type="molecule type" value="Genomic_DNA"/>
</dbReference>
<evidence type="ECO:0000313" key="1">
    <source>
        <dbReference type="EMBL" id="GAA1913628.1"/>
    </source>
</evidence>
<keyword evidence="2" id="KW-1185">Reference proteome</keyword>
<protein>
    <submittedName>
        <fullName evidence="1">Uncharacterized protein</fullName>
    </submittedName>
</protein>
<dbReference type="RefSeq" id="WP_344261365.1">
    <property type="nucleotide sequence ID" value="NZ_BAAAMJ010000024.1"/>
</dbReference>